<gene>
    <name evidence="1" type="ORF">GCN75_01065</name>
</gene>
<dbReference type="RefSeq" id="WP_152280952.1">
    <property type="nucleotide sequence ID" value="NZ_WFLI01000001.1"/>
</dbReference>
<evidence type="ECO:0000313" key="1">
    <source>
        <dbReference type="EMBL" id="KAB8066886.1"/>
    </source>
</evidence>
<evidence type="ECO:0008006" key="3">
    <source>
        <dbReference type="Google" id="ProtNLM"/>
    </source>
</evidence>
<sequence length="264" mass="29804">MMATNLLKAIIIFGVLISPPTWSFQIKDQYEYIFVGEVHGTVHSPRIFYYLVESLSIQKRNIAVALEIPKSEDVILNNFIHANEKEAGNIRESMLEREFWKPASGIYDGRSSIAMLDLIDSLRSLSLLADVDIKILCFSDATEEKMANNLIRKLAEHPGYRLLVLTGNIHAMYNNPFDKSNKTIPSYFPKDKTFSIDIRANSGSAWICQSRNQCGIVQIEDNYSSHPCKNICAVPLEENEKFDLSIVLARTEASPPATSENKNK</sequence>
<evidence type="ECO:0000313" key="2">
    <source>
        <dbReference type="Proteomes" id="UP000468717"/>
    </source>
</evidence>
<dbReference type="EMBL" id="WFLI01000001">
    <property type="protein sequence ID" value="KAB8066886.1"/>
    <property type="molecule type" value="Genomic_DNA"/>
</dbReference>
<protein>
    <recommendedName>
        <fullName evidence="3">Calcium-binding protein</fullName>
    </recommendedName>
</protein>
<dbReference type="AlphaFoldDB" id="A0A6I1IF08"/>
<reference evidence="1 2" key="1">
    <citation type="submission" date="2019-10" db="EMBL/GenBank/DDBJ databases">
        <title>Three novel species isolated from a subtropical stream in China.</title>
        <authorList>
            <person name="Lu H."/>
        </authorList>
    </citation>
    <scope>NUCLEOTIDE SEQUENCE [LARGE SCALE GENOMIC DNA]</scope>
    <source>
        <strain evidence="1 2">FT13W</strain>
    </source>
</reference>
<keyword evidence="2" id="KW-1185">Reference proteome</keyword>
<name>A0A6I1IF08_9BURK</name>
<dbReference type="Proteomes" id="UP000468717">
    <property type="component" value="Unassembled WGS sequence"/>
</dbReference>
<proteinExistence type="predicted"/>
<dbReference type="SUPFAM" id="SSF159501">
    <property type="entry name" value="EreA/ChaN-like"/>
    <property type="match status" value="1"/>
</dbReference>
<organism evidence="1 2">
    <name type="scientific">Janthinobacterium violaceinigrum</name>
    <dbReference type="NCBI Taxonomy" id="2654252"/>
    <lineage>
        <taxon>Bacteria</taxon>
        <taxon>Pseudomonadati</taxon>
        <taxon>Pseudomonadota</taxon>
        <taxon>Betaproteobacteria</taxon>
        <taxon>Burkholderiales</taxon>
        <taxon>Oxalobacteraceae</taxon>
        <taxon>Janthinobacterium</taxon>
    </lineage>
</organism>
<comment type="caution">
    <text evidence="1">The sequence shown here is derived from an EMBL/GenBank/DDBJ whole genome shotgun (WGS) entry which is preliminary data.</text>
</comment>
<accession>A0A6I1IF08</accession>